<keyword evidence="2" id="KW-1185">Reference proteome</keyword>
<gene>
    <name evidence="1" type="ORF">SAMN05421642_10820</name>
</gene>
<evidence type="ECO:0000313" key="2">
    <source>
        <dbReference type="Proteomes" id="UP000198327"/>
    </source>
</evidence>
<name>A0A239J2R1_9NOCA</name>
<dbReference type="AlphaFoldDB" id="A0A239J2R1"/>
<dbReference type="EMBL" id="FZOW01000008">
    <property type="protein sequence ID" value="SNT00079.1"/>
    <property type="molecule type" value="Genomic_DNA"/>
</dbReference>
<sequence>MSQTADSLQALYDSAPNARLILQEGQLVLDVPEQHVENDVVVVLTREGLLDRLAEQGAAHPSPDDLENFAPVVDDIAAKLGA</sequence>
<proteinExistence type="predicted"/>
<organism evidence="1 2">
    <name type="scientific">Rhodococcoides kyotonense</name>
    <dbReference type="NCBI Taxonomy" id="398843"/>
    <lineage>
        <taxon>Bacteria</taxon>
        <taxon>Bacillati</taxon>
        <taxon>Actinomycetota</taxon>
        <taxon>Actinomycetes</taxon>
        <taxon>Mycobacteriales</taxon>
        <taxon>Nocardiaceae</taxon>
        <taxon>Rhodococcoides</taxon>
    </lineage>
</organism>
<dbReference type="OrthoDB" id="4479147at2"/>
<reference evidence="2" key="1">
    <citation type="submission" date="2017-06" db="EMBL/GenBank/DDBJ databases">
        <authorList>
            <person name="Varghese N."/>
            <person name="Submissions S."/>
        </authorList>
    </citation>
    <scope>NUCLEOTIDE SEQUENCE [LARGE SCALE GENOMIC DNA]</scope>
    <source>
        <strain evidence="2">JCM 23211</strain>
    </source>
</reference>
<accession>A0A239J2R1</accession>
<protein>
    <submittedName>
        <fullName evidence="1">Uncharacterized protein</fullName>
    </submittedName>
</protein>
<evidence type="ECO:0000313" key="1">
    <source>
        <dbReference type="EMBL" id="SNT00079.1"/>
    </source>
</evidence>
<dbReference type="Proteomes" id="UP000198327">
    <property type="component" value="Unassembled WGS sequence"/>
</dbReference>
<dbReference type="RefSeq" id="WP_089247383.1">
    <property type="nucleotide sequence ID" value="NZ_FZOW01000008.1"/>
</dbReference>